<protein>
    <submittedName>
        <fullName evidence="3">PKD domain-containing protein</fullName>
    </submittedName>
</protein>
<evidence type="ECO:0000313" key="3">
    <source>
        <dbReference type="EMBL" id="PZF72740.1"/>
    </source>
</evidence>
<feature type="domain" description="PKD" evidence="2">
    <location>
        <begin position="68"/>
        <end position="100"/>
    </location>
</feature>
<dbReference type="SUPFAM" id="SSF49299">
    <property type="entry name" value="PKD domain"/>
    <property type="match status" value="2"/>
</dbReference>
<evidence type="ECO:0000256" key="1">
    <source>
        <dbReference type="SAM" id="Phobius"/>
    </source>
</evidence>
<dbReference type="Proteomes" id="UP000248745">
    <property type="component" value="Unassembled WGS sequence"/>
</dbReference>
<name>A0A2W2AKF5_9BACT</name>
<dbReference type="InterPro" id="IPR022409">
    <property type="entry name" value="PKD/Chitinase_dom"/>
</dbReference>
<dbReference type="Pfam" id="PF00801">
    <property type="entry name" value="PKD"/>
    <property type="match status" value="1"/>
</dbReference>
<dbReference type="SMART" id="SM00089">
    <property type="entry name" value="PKD"/>
    <property type="match status" value="2"/>
</dbReference>
<keyword evidence="1" id="KW-1133">Transmembrane helix</keyword>
<dbReference type="Pfam" id="PF18911">
    <property type="entry name" value="PKD_4"/>
    <property type="match status" value="1"/>
</dbReference>
<sequence>MDLIQRTKKQIIGLTILLILFAGLLFVWLEKRVIHSNADLQVVVYPQDLTIGDTLHFADHTSFAKQHRWEFGDGGLSFLESDNYCYTKPGYYQLRLIVNNDYFRTINIHVKDRPKINALADSIATISAQTVAMQDETIEFRCNALDATSFRWKFGETGQVDSKEKVAFYSYKTPGDYTVSLQVNTNQGPVEHHIRILPSFKIGSDSISFDDPYQKKDNDFKQHLQQIANGNSFNLHYNYLLETYLCKNEKASVKINGSIVSEFYSYCARLRFDKNTTIQSVKCGFDDSLRCVTRVDVQQGK</sequence>
<comment type="caution">
    <text evidence="3">The sequence shown here is derived from an EMBL/GenBank/DDBJ whole genome shotgun (WGS) entry which is preliminary data.</text>
</comment>
<proteinExistence type="predicted"/>
<dbReference type="InterPro" id="IPR035986">
    <property type="entry name" value="PKD_dom_sf"/>
</dbReference>
<dbReference type="InterPro" id="IPR000601">
    <property type="entry name" value="PKD_dom"/>
</dbReference>
<evidence type="ECO:0000313" key="4">
    <source>
        <dbReference type="Proteomes" id="UP000248745"/>
    </source>
</evidence>
<keyword evidence="1" id="KW-0472">Membrane</keyword>
<dbReference type="AlphaFoldDB" id="A0A2W2AKF5"/>
<dbReference type="CDD" id="cd00146">
    <property type="entry name" value="PKD"/>
    <property type="match status" value="2"/>
</dbReference>
<reference evidence="3 4" key="1">
    <citation type="submission" date="2018-06" db="EMBL/GenBank/DDBJ databases">
        <title>Mucibacter soli gen. nov., sp. nov., a new member of the family Chitinophagaceae producing mucin.</title>
        <authorList>
            <person name="Kim M.-K."/>
            <person name="Park S."/>
            <person name="Kim T.-S."/>
            <person name="Joung Y."/>
            <person name="Han J.-H."/>
            <person name="Kim S.B."/>
        </authorList>
    </citation>
    <scope>NUCLEOTIDE SEQUENCE [LARGE SCALE GENOMIC DNA]</scope>
    <source>
        <strain evidence="3 4">R1-15</strain>
    </source>
</reference>
<dbReference type="EMBL" id="QKTW01000017">
    <property type="protein sequence ID" value="PZF72740.1"/>
    <property type="molecule type" value="Genomic_DNA"/>
</dbReference>
<dbReference type="PROSITE" id="PS50093">
    <property type="entry name" value="PKD"/>
    <property type="match status" value="2"/>
</dbReference>
<gene>
    <name evidence="3" type="ORF">DN068_12840</name>
</gene>
<feature type="domain" description="PKD" evidence="2">
    <location>
        <begin position="146"/>
        <end position="188"/>
    </location>
</feature>
<dbReference type="OrthoDB" id="1491323at2"/>
<dbReference type="Gene3D" id="2.60.40.10">
    <property type="entry name" value="Immunoglobulins"/>
    <property type="match status" value="2"/>
</dbReference>
<organism evidence="3 4">
    <name type="scientific">Taibaiella soli</name>
    <dbReference type="NCBI Taxonomy" id="1649169"/>
    <lineage>
        <taxon>Bacteria</taxon>
        <taxon>Pseudomonadati</taxon>
        <taxon>Bacteroidota</taxon>
        <taxon>Chitinophagia</taxon>
        <taxon>Chitinophagales</taxon>
        <taxon>Chitinophagaceae</taxon>
        <taxon>Taibaiella</taxon>
    </lineage>
</organism>
<dbReference type="RefSeq" id="WP_110999332.1">
    <property type="nucleotide sequence ID" value="NZ_QKTW01000017.1"/>
</dbReference>
<dbReference type="InterPro" id="IPR013783">
    <property type="entry name" value="Ig-like_fold"/>
</dbReference>
<keyword evidence="1" id="KW-0812">Transmembrane</keyword>
<accession>A0A2W2AKF5</accession>
<feature type="transmembrane region" description="Helical" evidence="1">
    <location>
        <begin position="12"/>
        <end position="29"/>
    </location>
</feature>
<keyword evidence="4" id="KW-1185">Reference proteome</keyword>
<evidence type="ECO:0000259" key="2">
    <source>
        <dbReference type="PROSITE" id="PS50093"/>
    </source>
</evidence>